<evidence type="ECO:0000313" key="2">
    <source>
        <dbReference type="EMBL" id="HJC40044.1"/>
    </source>
</evidence>
<dbReference type="EMBL" id="DWWJ01000010">
    <property type="protein sequence ID" value="HJC40044.1"/>
    <property type="molecule type" value="Genomic_DNA"/>
</dbReference>
<accession>A0A9D2NZR4</accession>
<organism evidence="2 3">
    <name type="scientific">Candidatus Intestinimonas pullistercoris</name>
    <dbReference type="NCBI Taxonomy" id="2838623"/>
    <lineage>
        <taxon>Bacteria</taxon>
        <taxon>Bacillati</taxon>
        <taxon>Bacillota</taxon>
        <taxon>Clostridia</taxon>
        <taxon>Eubacteriales</taxon>
        <taxon>Intestinimonas</taxon>
    </lineage>
</organism>
<reference evidence="2" key="1">
    <citation type="journal article" date="2021" name="PeerJ">
        <title>Extensive microbial diversity within the chicken gut microbiome revealed by metagenomics and culture.</title>
        <authorList>
            <person name="Gilroy R."/>
            <person name="Ravi A."/>
            <person name="Getino M."/>
            <person name="Pursley I."/>
            <person name="Horton D.L."/>
            <person name="Alikhan N.F."/>
            <person name="Baker D."/>
            <person name="Gharbi K."/>
            <person name="Hall N."/>
            <person name="Watson M."/>
            <person name="Adriaenssens E.M."/>
            <person name="Foster-Nyarko E."/>
            <person name="Jarju S."/>
            <person name="Secka A."/>
            <person name="Antonio M."/>
            <person name="Oren A."/>
            <person name="Chaudhuri R.R."/>
            <person name="La Ragione R."/>
            <person name="Hildebrand F."/>
            <person name="Pallen M.J."/>
        </authorList>
    </citation>
    <scope>NUCLEOTIDE SEQUENCE</scope>
    <source>
        <strain evidence="2">CHK186-1790</strain>
    </source>
</reference>
<name>A0A9D2NZR4_9FIRM</name>
<protein>
    <recommendedName>
        <fullName evidence="4">DUF983 domain-containing protein</fullName>
    </recommendedName>
</protein>
<evidence type="ECO:0000313" key="3">
    <source>
        <dbReference type="Proteomes" id="UP000823882"/>
    </source>
</evidence>
<gene>
    <name evidence="2" type="ORF">H9701_00635</name>
</gene>
<feature type="transmembrane region" description="Helical" evidence="1">
    <location>
        <begin position="39"/>
        <end position="59"/>
    </location>
</feature>
<dbReference type="AlphaFoldDB" id="A0A9D2NZR4"/>
<comment type="caution">
    <text evidence="2">The sequence shown here is derived from an EMBL/GenBank/DDBJ whole genome shotgun (WGS) entry which is preliminary data.</text>
</comment>
<proteinExistence type="predicted"/>
<reference evidence="2" key="2">
    <citation type="submission" date="2021-04" db="EMBL/GenBank/DDBJ databases">
        <authorList>
            <person name="Gilroy R."/>
        </authorList>
    </citation>
    <scope>NUCLEOTIDE SEQUENCE</scope>
    <source>
        <strain evidence="2">CHK186-1790</strain>
    </source>
</reference>
<feature type="transmembrane region" description="Helical" evidence="1">
    <location>
        <begin position="71"/>
        <end position="95"/>
    </location>
</feature>
<evidence type="ECO:0000256" key="1">
    <source>
        <dbReference type="SAM" id="Phobius"/>
    </source>
</evidence>
<sequence length="110" mass="12075">MLKWVCWECGAENPYHPVKAVQDKCRHCGGELKIGRAPLASTSHIAGFILMVGGLFWGFDELVPAPLSYPAFAVLAILFALSVGAGMVALGLYFYNRAAHDHLQDWEGKR</sequence>
<evidence type="ECO:0008006" key="4">
    <source>
        <dbReference type="Google" id="ProtNLM"/>
    </source>
</evidence>
<keyword evidence="1" id="KW-0812">Transmembrane</keyword>
<keyword evidence="1" id="KW-0472">Membrane</keyword>
<dbReference type="Proteomes" id="UP000823882">
    <property type="component" value="Unassembled WGS sequence"/>
</dbReference>
<keyword evidence="1" id="KW-1133">Transmembrane helix</keyword>